<evidence type="ECO:0000256" key="2">
    <source>
        <dbReference type="ARBA" id="ARBA00007596"/>
    </source>
</evidence>
<dbReference type="AlphaFoldDB" id="A0AAU9Z512"/>
<evidence type="ECO:0000256" key="1">
    <source>
        <dbReference type="ARBA" id="ARBA00004173"/>
    </source>
</evidence>
<reference evidence="8" key="1">
    <citation type="submission" date="2022-06" db="EMBL/GenBank/DDBJ databases">
        <authorList>
            <person name="Andreotti S."/>
            <person name="Wyler E."/>
        </authorList>
    </citation>
    <scope>NUCLEOTIDE SEQUENCE</scope>
</reference>
<organism evidence="8 9">
    <name type="scientific">Phodopus roborovskii</name>
    <name type="common">Roborovski's desert hamster</name>
    <name type="synonym">Cricetulus roborovskii</name>
    <dbReference type="NCBI Taxonomy" id="109678"/>
    <lineage>
        <taxon>Eukaryota</taxon>
        <taxon>Metazoa</taxon>
        <taxon>Chordata</taxon>
        <taxon>Craniata</taxon>
        <taxon>Vertebrata</taxon>
        <taxon>Euteleostomi</taxon>
        <taxon>Mammalia</taxon>
        <taxon>Eutheria</taxon>
        <taxon>Euarchontoglires</taxon>
        <taxon>Glires</taxon>
        <taxon>Rodentia</taxon>
        <taxon>Myomorpha</taxon>
        <taxon>Muroidea</taxon>
        <taxon>Cricetidae</taxon>
        <taxon>Cricetinae</taxon>
        <taxon>Phodopus</taxon>
    </lineage>
</organism>
<keyword evidence="9" id="KW-1185">Reference proteome</keyword>
<protein>
    <recommendedName>
        <fullName evidence="6">Large ribosomal subunit protein bL33m</fullName>
    </recommendedName>
    <alternativeName>
        <fullName evidence="7">39S ribosomal protein L33, mitochondrial</fullName>
    </alternativeName>
</protein>
<evidence type="ECO:0000313" key="9">
    <source>
        <dbReference type="Proteomes" id="UP001152836"/>
    </source>
</evidence>
<comment type="caution">
    <text evidence="8">The sequence shown here is derived from an EMBL/GenBank/DDBJ whole genome shotgun (WGS) entry which is preliminary data.</text>
</comment>
<dbReference type="GO" id="GO:0005829">
    <property type="term" value="C:cytosol"/>
    <property type="evidence" value="ECO:0007669"/>
    <property type="project" value="UniProtKB-ARBA"/>
</dbReference>
<comment type="subcellular location">
    <subcellularLocation>
        <location evidence="1">Mitochondrion</location>
    </subcellularLocation>
</comment>
<dbReference type="InterPro" id="IPR052008">
    <property type="entry name" value="Mitoribosomal_protein_bL33"/>
</dbReference>
<dbReference type="SUPFAM" id="SSF57829">
    <property type="entry name" value="Zn-binding ribosomal proteins"/>
    <property type="match status" value="1"/>
</dbReference>
<accession>A0AAU9Z512</accession>
<keyword evidence="3" id="KW-0689">Ribosomal protein</keyword>
<name>A0AAU9Z512_PHORO</name>
<dbReference type="Proteomes" id="UP001152836">
    <property type="component" value="Unassembled WGS sequence"/>
</dbReference>
<sequence length="78" mass="8949">MLLSAVSFGNLASSKVTILVRLVSQAGTGFSFNHKRSRLREKLTLLHYDPIVMFLAIYYYNKKGILVLDLKNRTLKFQ</sequence>
<evidence type="ECO:0000313" key="8">
    <source>
        <dbReference type="EMBL" id="CAH6786955.1"/>
    </source>
</evidence>
<dbReference type="GO" id="GO:0005739">
    <property type="term" value="C:mitochondrion"/>
    <property type="evidence" value="ECO:0007669"/>
    <property type="project" value="UniProtKB-SubCell"/>
</dbReference>
<dbReference type="InterPro" id="IPR011332">
    <property type="entry name" value="Ribosomal_zn-bd"/>
</dbReference>
<dbReference type="GO" id="GO:0005840">
    <property type="term" value="C:ribosome"/>
    <property type="evidence" value="ECO:0007669"/>
    <property type="project" value="UniProtKB-KW"/>
</dbReference>
<evidence type="ECO:0000256" key="3">
    <source>
        <dbReference type="ARBA" id="ARBA00022980"/>
    </source>
</evidence>
<dbReference type="Gene3D" id="2.20.28.120">
    <property type="entry name" value="Ribosomal protein L33"/>
    <property type="match status" value="1"/>
</dbReference>
<evidence type="ECO:0000256" key="7">
    <source>
        <dbReference type="ARBA" id="ARBA00035436"/>
    </source>
</evidence>
<dbReference type="PANTHER" id="PTHR47037">
    <property type="entry name" value="39S RIBOSOMAL PROTEIN L33, MITOCHONDRIAL"/>
    <property type="match status" value="1"/>
</dbReference>
<dbReference type="InterPro" id="IPR038584">
    <property type="entry name" value="Ribosomal_bL33_sf"/>
</dbReference>
<dbReference type="PANTHER" id="PTHR47037:SF1">
    <property type="entry name" value="LARGE RIBOSOMAL SUBUNIT PROTEIN BL33M"/>
    <property type="match status" value="1"/>
</dbReference>
<keyword evidence="5" id="KW-0687">Ribonucleoprotein</keyword>
<evidence type="ECO:0000256" key="4">
    <source>
        <dbReference type="ARBA" id="ARBA00023128"/>
    </source>
</evidence>
<gene>
    <name evidence="8" type="primary">Mrpl33</name>
    <name evidence="8" type="ORF">PHOROB_LOCUS4912</name>
</gene>
<comment type="similarity">
    <text evidence="2">Belongs to the bacterial ribosomal protein bL33 family.</text>
</comment>
<dbReference type="GO" id="GO:0006412">
    <property type="term" value="P:translation"/>
    <property type="evidence" value="ECO:0007669"/>
    <property type="project" value="InterPro"/>
</dbReference>
<dbReference type="EMBL" id="CALSGD010001392">
    <property type="protein sequence ID" value="CAH6786955.1"/>
    <property type="molecule type" value="Genomic_DNA"/>
</dbReference>
<evidence type="ECO:0000256" key="5">
    <source>
        <dbReference type="ARBA" id="ARBA00023274"/>
    </source>
</evidence>
<proteinExistence type="inferred from homology"/>
<keyword evidence="4" id="KW-0496">Mitochondrion</keyword>
<evidence type="ECO:0000256" key="6">
    <source>
        <dbReference type="ARBA" id="ARBA00035275"/>
    </source>
</evidence>
<dbReference type="GO" id="GO:1990904">
    <property type="term" value="C:ribonucleoprotein complex"/>
    <property type="evidence" value="ECO:0007669"/>
    <property type="project" value="UniProtKB-KW"/>
</dbReference>